<dbReference type="InterPro" id="IPR010488">
    <property type="entry name" value="Zeta_toxin_domain"/>
</dbReference>
<sequence>MPEYNDYKEKYPKFAAFYVHDESSDIGDTILTESIDLEYPFIYDGTMKTVPKYKEIIEVLRDKNYFITIVIVDVPLNIAHKRNKARFVATGRAVLENIVDETHRAIPHSFLKLKDLVDEYFLYDTRNGIPYWLLKRHRIKVRRFLRKSCTMNS</sequence>
<dbReference type="OrthoDB" id="2629223at2"/>
<dbReference type="RefSeq" id="WP_095654086.1">
    <property type="nucleotide sequence ID" value="NZ_NPOA01000002.1"/>
</dbReference>
<evidence type="ECO:0000313" key="8">
    <source>
        <dbReference type="EMBL" id="PAV30756.1"/>
    </source>
</evidence>
<reference evidence="8 9" key="1">
    <citation type="submission" date="2017-08" db="EMBL/GenBank/DDBJ databases">
        <title>Virgibacillus indicus sp. nov. and Virgibacillus profoundi sp. nov, two moderately halophilic bacteria isolated from marine sediment by using the Microfluidic Streak Plate.</title>
        <authorList>
            <person name="Xu B."/>
            <person name="Hu B."/>
            <person name="Wang J."/>
            <person name="Zhu Y."/>
            <person name="Huang L."/>
            <person name="Du W."/>
            <person name="Huang Y."/>
        </authorList>
    </citation>
    <scope>NUCLEOTIDE SEQUENCE [LARGE SCALE GENOMIC DNA]</scope>
    <source>
        <strain evidence="8 9">IO3-P3-H5</strain>
    </source>
</reference>
<dbReference type="SUPFAM" id="SSF52540">
    <property type="entry name" value="P-loop containing nucleoside triphosphate hydrolases"/>
    <property type="match status" value="1"/>
</dbReference>
<evidence type="ECO:0000256" key="1">
    <source>
        <dbReference type="ARBA" id="ARBA00009104"/>
    </source>
</evidence>
<evidence type="ECO:0000259" key="7">
    <source>
        <dbReference type="Pfam" id="PF06414"/>
    </source>
</evidence>
<evidence type="ECO:0000256" key="5">
    <source>
        <dbReference type="ARBA" id="ARBA00032897"/>
    </source>
</evidence>
<name>A0A2A2IHG9_9BACI</name>
<evidence type="ECO:0000313" key="9">
    <source>
        <dbReference type="Proteomes" id="UP000218887"/>
    </source>
</evidence>
<dbReference type="Proteomes" id="UP000218887">
    <property type="component" value="Unassembled WGS sequence"/>
</dbReference>
<dbReference type="GO" id="GO:0005524">
    <property type="term" value="F:ATP binding"/>
    <property type="evidence" value="ECO:0007669"/>
    <property type="project" value="UniProtKB-KW"/>
</dbReference>
<dbReference type="AlphaFoldDB" id="A0A2A2IHG9"/>
<feature type="domain" description="Zeta toxin" evidence="7">
    <location>
        <begin position="2"/>
        <end position="115"/>
    </location>
</feature>
<evidence type="ECO:0000256" key="4">
    <source>
        <dbReference type="ARBA" id="ARBA00022840"/>
    </source>
</evidence>
<dbReference type="Gene3D" id="3.40.50.300">
    <property type="entry name" value="P-loop containing nucleotide triphosphate hydrolases"/>
    <property type="match status" value="1"/>
</dbReference>
<evidence type="ECO:0000256" key="3">
    <source>
        <dbReference type="ARBA" id="ARBA00022741"/>
    </source>
</evidence>
<proteinExistence type="inferred from homology"/>
<gene>
    <name evidence="8" type="ORF">CIL05_03270</name>
</gene>
<dbReference type="Pfam" id="PF06414">
    <property type="entry name" value="Zeta_toxin"/>
    <property type="match status" value="1"/>
</dbReference>
<evidence type="ECO:0000256" key="6">
    <source>
        <dbReference type="ARBA" id="ARBA00048178"/>
    </source>
</evidence>
<evidence type="ECO:0000256" key="2">
    <source>
        <dbReference type="ARBA" id="ARBA00011963"/>
    </source>
</evidence>
<accession>A0A2A2IHG9</accession>
<comment type="catalytic activity">
    <reaction evidence="6">
        <text>UDP-N-acetyl-alpha-D-glucosamine + ATP = UDP-N-acetyl-alpha-D-glucosamine 3'-phosphate + ADP + H(+)</text>
        <dbReference type="Rhea" id="RHEA:32671"/>
        <dbReference type="ChEBI" id="CHEBI:15378"/>
        <dbReference type="ChEBI" id="CHEBI:30616"/>
        <dbReference type="ChEBI" id="CHEBI:57705"/>
        <dbReference type="ChEBI" id="CHEBI:64353"/>
        <dbReference type="ChEBI" id="CHEBI:456216"/>
        <dbReference type="EC" id="2.7.1.176"/>
    </reaction>
</comment>
<protein>
    <recommendedName>
        <fullName evidence="5">UDP-N-acetylglucosamine kinase</fullName>
        <ecNumber evidence="2">2.7.1.176</ecNumber>
    </recommendedName>
    <alternativeName>
        <fullName evidence="5">UDP-N-acetylglucosamine kinase</fullName>
    </alternativeName>
</protein>
<comment type="similarity">
    <text evidence="1">Belongs to the zeta toxin family.</text>
</comment>
<dbReference type="EMBL" id="NPOA01000002">
    <property type="protein sequence ID" value="PAV30756.1"/>
    <property type="molecule type" value="Genomic_DNA"/>
</dbReference>
<dbReference type="InterPro" id="IPR027417">
    <property type="entry name" value="P-loop_NTPase"/>
</dbReference>
<dbReference type="GO" id="GO:0016301">
    <property type="term" value="F:kinase activity"/>
    <property type="evidence" value="ECO:0007669"/>
    <property type="project" value="InterPro"/>
</dbReference>
<dbReference type="EC" id="2.7.1.176" evidence="2"/>
<keyword evidence="4" id="KW-0067">ATP-binding</keyword>
<keyword evidence="3" id="KW-0547">Nucleotide-binding</keyword>
<comment type="caution">
    <text evidence="8">The sequence shown here is derived from an EMBL/GenBank/DDBJ whole genome shotgun (WGS) entry which is preliminary data.</text>
</comment>
<keyword evidence="9" id="KW-1185">Reference proteome</keyword>
<organism evidence="8 9">
    <name type="scientific">Virgibacillus profundi</name>
    <dbReference type="NCBI Taxonomy" id="2024555"/>
    <lineage>
        <taxon>Bacteria</taxon>
        <taxon>Bacillati</taxon>
        <taxon>Bacillota</taxon>
        <taxon>Bacilli</taxon>
        <taxon>Bacillales</taxon>
        <taxon>Bacillaceae</taxon>
        <taxon>Virgibacillus</taxon>
    </lineage>
</organism>